<dbReference type="OrthoDB" id="6135810at2759"/>
<dbReference type="Pfam" id="PF17716">
    <property type="entry name" value="RIMC1"/>
    <property type="match status" value="1"/>
</dbReference>
<sequence length="267" mass="30683">MLTDEFAKLLEIAKEVEKKTPKEKKPLLESVIQRCKKYLSTEGHSPIDSVQEYARAVLDYTFIDETLLVDESFPRDSWRPRIQSIFNDIEGIEAVTKRLNSEKENVEVVDVLGPEIVECMAWRKGALMYMYCATVQEEDKARIEEDPQSFAEQIECGIHNLQKMLSVRSPVEPQQEGPERDVETLLSLGIYTDTHLLAMMYAGELCYWLRQLKVTHRLHPTPAVEDGKIGIKYLQDYLKVVKGPLSVQGWSTERAEQLLEYLDKGNS</sequence>
<evidence type="ECO:0000313" key="1">
    <source>
        <dbReference type="Proteomes" id="UP000694844"/>
    </source>
</evidence>
<dbReference type="KEGG" id="cvn:111121224"/>
<gene>
    <name evidence="2" type="primary">LOC111121224</name>
</gene>
<dbReference type="AlphaFoldDB" id="A0A8B8CQL2"/>
<name>A0A8B8CQL2_CRAVI</name>
<accession>A0A8B8CQL2</accession>
<dbReference type="Proteomes" id="UP000694844">
    <property type="component" value="Chromosome 2"/>
</dbReference>
<keyword evidence="1" id="KW-1185">Reference proteome</keyword>
<dbReference type="GO" id="GO:0000423">
    <property type="term" value="P:mitophagy"/>
    <property type="evidence" value="ECO:0007669"/>
    <property type="project" value="InterPro"/>
</dbReference>
<proteinExistence type="predicted"/>
<reference evidence="2" key="1">
    <citation type="submission" date="2025-08" db="UniProtKB">
        <authorList>
            <consortium name="RefSeq"/>
        </authorList>
    </citation>
    <scope>IDENTIFICATION</scope>
    <source>
        <tissue evidence="2">Whole sample</tissue>
    </source>
</reference>
<evidence type="ECO:0000313" key="2">
    <source>
        <dbReference type="RefSeq" id="XP_022318102.1"/>
    </source>
</evidence>
<dbReference type="InterPro" id="IPR037657">
    <property type="entry name" value="RIMC1"/>
</dbReference>
<dbReference type="PANTHER" id="PTHR28494">
    <property type="entry name" value="UPF0600 PROTEIN C5ORF51"/>
    <property type="match status" value="1"/>
</dbReference>
<dbReference type="GeneID" id="111121224"/>
<dbReference type="PANTHER" id="PTHR28494:SF1">
    <property type="entry name" value="RAB7A-INTERACTING MON1-CCZ1 COMPLEX SUBUNIT 1"/>
    <property type="match status" value="1"/>
</dbReference>
<organism evidence="1 2">
    <name type="scientific">Crassostrea virginica</name>
    <name type="common">Eastern oyster</name>
    <dbReference type="NCBI Taxonomy" id="6565"/>
    <lineage>
        <taxon>Eukaryota</taxon>
        <taxon>Metazoa</taxon>
        <taxon>Spiralia</taxon>
        <taxon>Lophotrochozoa</taxon>
        <taxon>Mollusca</taxon>
        <taxon>Bivalvia</taxon>
        <taxon>Autobranchia</taxon>
        <taxon>Pteriomorphia</taxon>
        <taxon>Ostreida</taxon>
        <taxon>Ostreoidea</taxon>
        <taxon>Ostreidae</taxon>
        <taxon>Crassostrea</taxon>
    </lineage>
</organism>
<dbReference type="RefSeq" id="XP_022318102.1">
    <property type="nucleotide sequence ID" value="XM_022462394.1"/>
</dbReference>
<protein>
    <submittedName>
        <fullName evidence="2">UPF0600 protein C5orf51 homolog</fullName>
    </submittedName>
</protein>